<dbReference type="InterPro" id="IPR010084">
    <property type="entry name" value="FabZ"/>
</dbReference>
<evidence type="ECO:0000313" key="10">
    <source>
        <dbReference type="EMBL" id="MFC0679012.1"/>
    </source>
</evidence>
<dbReference type="SUPFAM" id="SSF54637">
    <property type="entry name" value="Thioesterase/thiol ester dehydrase-isomerase"/>
    <property type="match status" value="1"/>
</dbReference>
<dbReference type="PANTHER" id="PTHR30272:SF1">
    <property type="entry name" value="3-HYDROXYACYL-[ACYL-CARRIER-PROTEIN] DEHYDRATASE"/>
    <property type="match status" value="1"/>
</dbReference>
<keyword evidence="6 9" id="KW-0443">Lipid metabolism</keyword>
<keyword evidence="7 9" id="KW-0456">Lyase</keyword>
<protein>
    <recommendedName>
        <fullName evidence="9">3-hydroxyacyl-[acyl-carrier-protein] dehydratase FabZ</fullName>
        <ecNumber evidence="9">4.2.1.59</ecNumber>
    </recommendedName>
    <alternativeName>
        <fullName evidence="9">(3R)-hydroxymyristoyl-[acyl-carrier-protein] dehydratase</fullName>
        <shortName evidence="9">(3R)-hydroxymyristoyl-ACP dehydrase</shortName>
    </alternativeName>
    <alternativeName>
        <fullName evidence="9">Beta-hydroxyacyl-ACP dehydratase</fullName>
    </alternativeName>
</protein>
<dbReference type="NCBIfam" id="NF000582">
    <property type="entry name" value="PRK00006.1"/>
    <property type="match status" value="1"/>
</dbReference>
<name>A0ABV6RPV5_9GAMM</name>
<evidence type="ECO:0000256" key="3">
    <source>
        <dbReference type="ARBA" id="ARBA00022490"/>
    </source>
</evidence>
<keyword evidence="3 9" id="KW-0963">Cytoplasm</keyword>
<keyword evidence="4 9" id="KW-0444">Lipid biosynthesis</keyword>
<evidence type="ECO:0000256" key="4">
    <source>
        <dbReference type="ARBA" id="ARBA00022516"/>
    </source>
</evidence>
<comment type="subcellular location">
    <subcellularLocation>
        <location evidence="1 9">Cytoplasm</location>
    </subcellularLocation>
</comment>
<dbReference type="InterPro" id="IPR013114">
    <property type="entry name" value="FabA_FabZ"/>
</dbReference>
<comment type="catalytic activity">
    <reaction evidence="9">
        <text>a (3R)-hydroxyacyl-[ACP] = a (2E)-enoyl-[ACP] + H2O</text>
        <dbReference type="Rhea" id="RHEA:13097"/>
        <dbReference type="Rhea" id="RHEA-COMP:9925"/>
        <dbReference type="Rhea" id="RHEA-COMP:9945"/>
        <dbReference type="ChEBI" id="CHEBI:15377"/>
        <dbReference type="ChEBI" id="CHEBI:78784"/>
        <dbReference type="ChEBI" id="CHEBI:78827"/>
        <dbReference type="EC" id="4.2.1.59"/>
    </reaction>
</comment>
<comment type="similarity">
    <text evidence="2 9">Belongs to the thioester dehydratase family. FabZ subfamily.</text>
</comment>
<evidence type="ECO:0000256" key="5">
    <source>
        <dbReference type="ARBA" id="ARBA00022556"/>
    </source>
</evidence>
<keyword evidence="11" id="KW-1185">Reference proteome</keyword>
<dbReference type="HAMAP" id="MF_00406">
    <property type="entry name" value="FabZ"/>
    <property type="match status" value="1"/>
</dbReference>
<evidence type="ECO:0000256" key="1">
    <source>
        <dbReference type="ARBA" id="ARBA00004496"/>
    </source>
</evidence>
<comment type="caution">
    <text evidence="10">The sequence shown here is derived from an EMBL/GenBank/DDBJ whole genome shotgun (WGS) entry which is preliminary data.</text>
</comment>
<feature type="active site" evidence="9">
    <location>
        <position position="53"/>
    </location>
</feature>
<sequence>MSLQLPIDVPKINELLPHRYPFLLVDRVTALEPNKRVLAYKNVSANEPFFNGHFPGHPVMPGVLVIEALAQAGGLLTQLSRLALHDAGEPGGPKTDKLYYLVKVDGAKFSKMVVPGDRLELEVELKRMIRNMAMYVGVARVDGEQVACADILCAEAQA</sequence>
<accession>A0ABV6RPV5</accession>
<organism evidence="10 11">
    <name type="scientific">Lysobacter korlensis</name>
    <dbReference type="NCBI Taxonomy" id="553636"/>
    <lineage>
        <taxon>Bacteria</taxon>
        <taxon>Pseudomonadati</taxon>
        <taxon>Pseudomonadota</taxon>
        <taxon>Gammaproteobacteria</taxon>
        <taxon>Lysobacterales</taxon>
        <taxon>Lysobacteraceae</taxon>
        <taxon>Lysobacter</taxon>
    </lineage>
</organism>
<evidence type="ECO:0000256" key="9">
    <source>
        <dbReference type="HAMAP-Rule" id="MF_00406"/>
    </source>
</evidence>
<dbReference type="Gene3D" id="3.10.129.10">
    <property type="entry name" value="Hotdog Thioesterase"/>
    <property type="match status" value="1"/>
</dbReference>
<dbReference type="CDD" id="cd01288">
    <property type="entry name" value="FabZ"/>
    <property type="match status" value="1"/>
</dbReference>
<dbReference type="Pfam" id="PF07977">
    <property type="entry name" value="FabA"/>
    <property type="match status" value="1"/>
</dbReference>
<evidence type="ECO:0000256" key="6">
    <source>
        <dbReference type="ARBA" id="ARBA00023098"/>
    </source>
</evidence>
<dbReference type="EMBL" id="JBHLTG010000003">
    <property type="protein sequence ID" value="MFC0679012.1"/>
    <property type="molecule type" value="Genomic_DNA"/>
</dbReference>
<dbReference type="GO" id="GO:0019171">
    <property type="term" value="F:(3R)-hydroxyacyl-[acyl-carrier-protein] dehydratase activity"/>
    <property type="evidence" value="ECO:0007669"/>
    <property type="project" value="UniProtKB-EC"/>
</dbReference>
<gene>
    <name evidence="9 10" type="primary">fabZ</name>
    <name evidence="10" type="ORF">ACFFGH_14295</name>
</gene>
<dbReference type="Proteomes" id="UP001589896">
    <property type="component" value="Unassembled WGS sequence"/>
</dbReference>
<evidence type="ECO:0000313" key="11">
    <source>
        <dbReference type="Proteomes" id="UP001589896"/>
    </source>
</evidence>
<keyword evidence="5 9" id="KW-0441">Lipid A biosynthesis</keyword>
<evidence type="ECO:0000256" key="2">
    <source>
        <dbReference type="ARBA" id="ARBA00009174"/>
    </source>
</evidence>
<comment type="function">
    <text evidence="8 9">Involved in unsaturated fatty acids biosynthesis. Catalyzes the dehydration of short chain beta-hydroxyacyl-ACPs and long chain saturated and unsaturated beta-hydroxyacyl-ACPs.</text>
</comment>
<dbReference type="InterPro" id="IPR029069">
    <property type="entry name" value="HotDog_dom_sf"/>
</dbReference>
<dbReference type="NCBIfam" id="TIGR01750">
    <property type="entry name" value="fabZ"/>
    <property type="match status" value="1"/>
</dbReference>
<evidence type="ECO:0000256" key="7">
    <source>
        <dbReference type="ARBA" id="ARBA00023239"/>
    </source>
</evidence>
<reference evidence="10 11" key="1">
    <citation type="submission" date="2024-09" db="EMBL/GenBank/DDBJ databases">
        <authorList>
            <person name="Sun Q."/>
            <person name="Mori K."/>
        </authorList>
    </citation>
    <scope>NUCLEOTIDE SEQUENCE [LARGE SCALE GENOMIC DNA]</scope>
    <source>
        <strain evidence="10 11">KCTC 23076</strain>
    </source>
</reference>
<evidence type="ECO:0000256" key="8">
    <source>
        <dbReference type="ARBA" id="ARBA00025049"/>
    </source>
</evidence>
<proteinExistence type="inferred from homology"/>
<dbReference type="PANTHER" id="PTHR30272">
    <property type="entry name" value="3-HYDROXYACYL-[ACYL-CARRIER-PROTEIN] DEHYDRATASE"/>
    <property type="match status" value="1"/>
</dbReference>
<dbReference type="EC" id="4.2.1.59" evidence="9"/>
<dbReference type="RefSeq" id="WP_386669352.1">
    <property type="nucleotide sequence ID" value="NZ_JBHLTG010000003.1"/>
</dbReference>